<dbReference type="RefSeq" id="WP_135795687.1">
    <property type="nucleotide sequence ID" value="NZ_CP032096.1"/>
</dbReference>
<reference evidence="1 2" key="1">
    <citation type="submission" date="2018-08" db="EMBL/GenBank/DDBJ databases">
        <title>Horizontal acquisition of hydrogen conversion ability and other habitat adaptations in Hydrogenovibrio crunogenus strains.</title>
        <authorList>
            <person name="Gonnella G."/>
            <person name="Adam N."/>
            <person name="Perner M."/>
        </authorList>
    </citation>
    <scope>NUCLEOTIDE SEQUENCE [LARGE SCALE GENOMIC DNA]</scope>
    <source>
        <strain evidence="1 2">SP-41</strain>
    </source>
</reference>
<proteinExistence type="predicted"/>
<dbReference type="AlphaFoldDB" id="A0A4P7NYY2"/>
<evidence type="ECO:0000313" key="1">
    <source>
        <dbReference type="EMBL" id="QBZ83030.1"/>
    </source>
</evidence>
<gene>
    <name evidence="1" type="ORF">GHNINEIG_01071</name>
</gene>
<protein>
    <submittedName>
        <fullName evidence="1">Uncharacterized protein</fullName>
    </submittedName>
</protein>
<organism evidence="1 2">
    <name type="scientific">Hydrogenovibrio crunogenus</name>
    <dbReference type="NCBI Taxonomy" id="39765"/>
    <lineage>
        <taxon>Bacteria</taxon>
        <taxon>Pseudomonadati</taxon>
        <taxon>Pseudomonadota</taxon>
        <taxon>Gammaproteobacteria</taxon>
        <taxon>Thiotrichales</taxon>
        <taxon>Piscirickettsiaceae</taxon>
        <taxon>Hydrogenovibrio</taxon>
    </lineage>
</organism>
<name>A0A4P7NYY2_9GAMM</name>
<dbReference type="OrthoDB" id="2969346at2"/>
<accession>A0A4P7NYY2</accession>
<keyword evidence="2" id="KW-1185">Reference proteome</keyword>
<evidence type="ECO:0000313" key="2">
    <source>
        <dbReference type="Proteomes" id="UP000296201"/>
    </source>
</evidence>
<sequence length="147" mass="17158">MQTINQKLECLRRVINNSKEHVKAGDKTRIYSQYIRYALDEFKEINFCTSIKANGLKRKEVTHEHVVPHFFIMNKLLNLDSLTDQNILAVLNKFYIICQITKDEDKYLNAAGLRSKMPDGWNEKTDSVFARYENVGIEILNDTNKNT</sequence>
<dbReference type="Proteomes" id="UP000296201">
    <property type="component" value="Chromosome"/>
</dbReference>
<dbReference type="EMBL" id="CP032096">
    <property type="protein sequence ID" value="QBZ83030.1"/>
    <property type="molecule type" value="Genomic_DNA"/>
</dbReference>